<evidence type="ECO:0000313" key="2">
    <source>
        <dbReference type="EMBL" id="GGK85278.1"/>
    </source>
</evidence>
<dbReference type="EMBL" id="BMQD01000017">
    <property type="protein sequence ID" value="GGK85278.1"/>
    <property type="molecule type" value="Genomic_DNA"/>
</dbReference>
<dbReference type="PROSITE" id="PS51318">
    <property type="entry name" value="TAT"/>
    <property type="match status" value="1"/>
</dbReference>
<organism evidence="2 3">
    <name type="scientific">Planomonospora parontospora</name>
    <dbReference type="NCBI Taxonomy" id="58119"/>
    <lineage>
        <taxon>Bacteria</taxon>
        <taxon>Bacillati</taxon>
        <taxon>Actinomycetota</taxon>
        <taxon>Actinomycetes</taxon>
        <taxon>Streptosporangiales</taxon>
        <taxon>Streptosporangiaceae</taxon>
        <taxon>Planomonospora</taxon>
    </lineage>
</organism>
<proteinExistence type="predicted"/>
<dbReference type="InterPro" id="IPR006311">
    <property type="entry name" value="TAT_signal"/>
</dbReference>
<sequence length="277" mass="28237">MTITESDLRDLFDTDSGGGPCRGVTVADVDRRARRIRRRRLGAAGGVAAAGLAVAMAATLPAGTAGVLPEDVWTGVMSRPEGSPAVVGTPRGGPFVGELVARQGFTGGGVRKELTVPTGGGRIAVTLWCSGPVTKAALWVDGRLVTAGPCGRGSGESEETGIGVIESPVHAVHWTAPPQDRRPAGHTVAGAVLRAAAGASGPAAEAGAGDPLEALTGTEDVEALLAAGGSFDATWRIEVRRLDEPECRDDVRQIDPDTGEMVVLRCGDRAGAPVRTP</sequence>
<dbReference type="RefSeq" id="WP_191896958.1">
    <property type="nucleotide sequence ID" value="NZ_BMQD01000017.1"/>
</dbReference>
<reference evidence="2" key="2">
    <citation type="submission" date="2022-09" db="EMBL/GenBank/DDBJ databases">
        <authorList>
            <person name="Sun Q."/>
            <person name="Ohkuma M."/>
        </authorList>
    </citation>
    <scope>NUCLEOTIDE SEQUENCE</scope>
    <source>
        <strain evidence="2">JCM 3093</strain>
    </source>
</reference>
<keyword evidence="1" id="KW-0472">Membrane</keyword>
<protein>
    <submittedName>
        <fullName evidence="2">Uncharacterized protein</fullName>
    </submittedName>
</protein>
<gene>
    <name evidence="2" type="ORF">GCM10010126_50610</name>
</gene>
<dbReference type="AlphaFoldDB" id="A0AA37F6W1"/>
<evidence type="ECO:0000256" key="1">
    <source>
        <dbReference type="SAM" id="Phobius"/>
    </source>
</evidence>
<dbReference type="Proteomes" id="UP000627984">
    <property type="component" value="Unassembled WGS sequence"/>
</dbReference>
<feature type="transmembrane region" description="Helical" evidence="1">
    <location>
        <begin position="41"/>
        <end position="60"/>
    </location>
</feature>
<evidence type="ECO:0000313" key="3">
    <source>
        <dbReference type="Proteomes" id="UP000627984"/>
    </source>
</evidence>
<name>A0AA37F6W1_9ACTN</name>
<keyword evidence="1" id="KW-0812">Transmembrane</keyword>
<reference evidence="2" key="1">
    <citation type="journal article" date="2014" name="Int. J. Syst. Evol. Microbiol.">
        <title>Complete genome sequence of Corynebacterium casei LMG S-19264T (=DSM 44701T), isolated from a smear-ripened cheese.</title>
        <authorList>
            <consortium name="US DOE Joint Genome Institute (JGI-PGF)"/>
            <person name="Walter F."/>
            <person name="Albersmeier A."/>
            <person name="Kalinowski J."/>
            <person name="Ruckert C."/>
        </authorList>
    </citation>
    <scope>NUCLEOTIDE SEQUENCE</scope>
    <source>
        <strain evidence="2">JCM 3093</strain>
    </source>
</reference>
<comment type="caution">
    <text evidence="2">The sequence shown here is derived from an EMBL/GenBank/DDBJ whole genome shotgun (WGS) entry which is preliminary data.</text>
</comment>
<keyword evidence="1" id="KW-1133">Transmembrane helix</keyword>
<accession>A0AA37F6W1</accession>